<dbReference type="Pfam" id="PF00126">
    <property type="entry name" value="HTH_1"/>
    <property type="match status" value="1"/>
</dbReference>
<evidence type="ECO:0000313" key="7">
    <source>
        <dbReference type="Proteomes" id="UP000824230"/>
    </source>
</evidence>
<keyword evidence="2" id="KW-0805">Transcription regulation</keyword>
<comment type="caution">
    <text evidence="6">The sequence shown here is derived from an EMBL/GenBank/DDBJ whole genome shotgun (WGS) entry which is preliminary data.</text>
</comment>
<dbReference type="InterPro" id="IPR005119">
    <property type="entry name" value="LysR_subst-bd"/>
</dbReference>
<keyword evidence="3" id="KW-0238">DNA-binding</keyword>
<evidence type="ECO:0000256" key="1">
    <source>
        <dbReference type="ARBA" id="ARBA00009437"/>
    </source>
</evidence>
<protein>
    <submittedName>
        <fullName evidence="6">LysR family transcriptional regulator</fullName>
    </submittedName>
</protein>
<evidence type="ECO:0000256" key="2">
    <source>
        <dbReference type="ARBA" id="ARBA00023015"/>
    </source>
</evidence>
<dbReference type="PROSITE" id="PS50931">
    <property type="entry name" value="HTH_LYSR"/>
    <property type="match status" value="1"/>
</dbReference>
<gene>
    <name evidence="6" type="ORF">H9738_03755</name>
</gene>
<dbReference type="Proteomes" id="UP000824230">
    <property type="component" value="Unassembled WGS sequence"/>
</dbReference>
<reference evidence="6" key="2">
    <citation type="submission" date="2021-04" db="EMBL/GenBank/DDBJ databases">
        <authorList>
            <person name="Gilroy R."/>
        </authorList>
    </citation>
    <scope>NUCLEOTIDE SEQUENCE</scope>
    <source>
        <strain evidence="6">ChiHjej12B11-1927</strain>
    </source>
</reference>
<evidence type="ECO:0000259" key="5">
    <source>
        <dbReference type="PROSITE" id="PS50931"/>
    </source>
</evidence>
<dbReference type="CDD" id="cd05466">
    <property type="entry name" value="PBP2_LTTR_substrate"/>
    <property type="match status" value="1"/>
</dbReference>
<dbReference type="PANTHER" id="PTHR30346:SF28">
    <property type="entry name" value="HTH-TYPE TRANSCRIPTIONAL REGULATOR CYNR"/>
    <property type="match status" value="1"/>
</dbReference>
<dbReference type="AlphaFoldDB" id="A0A9D1VL05"/>
<reference evidence="6" key="1">
    <citation type="journal article" date="2021" name="PeerJ">
        <title>Extensive microbial diversity within the chicken gut microbiome revealed by metagenomics and culture.</title>
        <authorList>
            <person name="Gilroy R."/>
            <person name="Ravi A."/>
            <person name="Getino M."/>
            <person name="Pursley I."/>
            <person name="Horton D.L."/>
            <person name="Alikhan N.F."/>
            <person name="Baker D."/>
            <person name="Gharbi K."/>
            <person name="Hall N."/>
            <person name="Watson M."/>
            <person name="Adriaenssens E.M."/>
            <person name="Foster-Nyarko E."/>
            <person name="Jarju S."/>
            <person name="Secka A."/>
            <person name="Antonio M."/>
            <person name="Oren A."/>
            <person name="Chaudhuri R.R."/>
            <person name="La Ragione R."/>
            <person name="Hildebrand F."/>
            <person name="Pallen M.J."/>
        </authorList>
    </citation>
    <scope>NUCLEOTIDE SEQUENCE</scope>
    <source>
        <strain evidence="6">ChiHjej12B11-1927</strain>
    </source>
</reference>
<dbReference type="FunFam" id="1.10.10.10:FF:000001">
    <property type="entry name" value="LysR family transcriptional regulator"/>
    <property type="match status" value="1"/>
</dbReference>
<dbReference type="GO" id="GO:0003677">
    <property type="term" value="F:DNA binding"/>
    <property type="evidence" value="ECO:0007669"/>
    <property type="project" value="UniProtKB-KW"/>
</dbReference>
<organism evidence="6 7">
    <name type="scientific">Candidatus Blautia pullistercoris</name>
    <dbReference type="NCBI Taxonomy" id="2838499"/>
    <lineage>
        <taxon>Bacteria</taxon>
        <taxon>Bacillati</taxon>
        <taxon>Bacillota</taxon>
        <taxon>Clostridia</taxon>
        <taxon>Lachnospirales</taxon>
        <taxon>Lachnospiraceae</taxon>
        <taxon>Blautia</taxon>
    </lineage>
</organism>
<dbReference type="PANTHER" id="PTHR30346">
    <property type="entry name" value="TRANSCRIPTIONAL DUAL REGULATOR HCAR-RELATED"/>
    <property type="match status" value="1"/>
</dbReference>
<dbReference type="PRINTS" id="PR00039">
    <property type="entry name" value="HTHLYSR"/>
</dbReference>
<dbReference type="Pfam" id="PF03466">
    <property type="entry name" value="LysR_substrate"/>
    <property type="match status" value="1"/>
</dbReference>
<dbReference type="GO" id="GO:0032993">
    <property type="term" value="C:protein-DNA complex"/>
    <property type="evidence" value="ECO:0007669"/>
    <property type="project" value="TreeGrafter"/>
</dbReference>
<evidence type="ECO:0000256" key="4">
    <source>
        <dbReference type="ARBA" id="ARBA00023163"/>
    </source>
</evidence>
<dbReference type="SUPFAM" id="SSF46785">
    <property type="entry name" value="Winged helix' DNA-binding domain"/>
    <property type="match status" value="1"/>
</dbReference>
<accession>A0A9D1VL05</accession>
<evidence type="ECO:0000256" key="3">
    <source>
        <dbReference type="ARBA" id="ARBA00023125"/>
    </source>
</evidence>
<dbReference type="InterPro" id="IPR036388">
    <property type="entry name" value="WH-like_DNA-bd_sf"/>
</dbReference>
<dbReference type="InterPro" id="IPR000847">
    <property type="entry name" value="LysR_HTH_N"/>
</dbReference>
<dbReference type="EMBL" id="DXFG01000071">
    <property type="protein sequence ID" value="HIX36971.1"/>
    <property type="molecule type" value="Genomic_DNA"/>
</dbReference>
<dbReference type="InterPro" id="IPR036390">
    <property type="entry name" value="WH_DNA-bd_sf"/>
</dbReference>
<evidence type="ECO:0000313" key="6">
    <source>
        <dbReference type="EMBL" id="HIX36971.1"/>
    </source>
</evidence>
<sequence length="293" mass="33435">MTLDQLKYFETAARTLHIGKAAQMLNISQPSLSISIKKLETELEVPLFQPEGRGITLTSYGKKLLPYARSILQQTEAAKEHLKKEADKLNMEIHFAYTASIAYLCVPRLFRNFMAASREKYLIYSDEMPSDKIAAGIKEGRFDLGICSRIEPDPDIVQIPIIYQPFVLILPSSAPYADLDFSSPKDIQELPFVSYLTDYPMYRQVFSLFQKHDLAPQITHFAYSEDSIAQLVSQELGISIVAETESLASYENIRILRPAWLTDGRYLYLTYHRLRHQGDGARAMTEFIKNSFS</sequence>
<dbReference type="GO" id="GO:0003700">
    <property type="term" value="F:DNA-binding transcription factor activity"/>
    <property type="evidence" value="ECO:0007669"/>
    <property type="project" value="InterPro"/>
</dbReference>
<dbReference type="Gene3D" id="1.10.10.10">
    <property type="entry name" value="Winged helix-like DNA-binding domain superfamily/Winged helix DNA-binding domain"/>
    <property type="match status" value="1"/>
</dbReference>
<name>A0A9D1VL05_9FIRM</name>
<comment type="similarity">
    <text evidence="1">Belongs to the LysR transcriptional regulatory family.</text>
</comment>
<keyword evidence="4" id="KW-0804">Transcription</keyword>
<proteinExistence type="inferred from homology"/>
<feature type="domain" description="HTH lysR-type" evidence="5">
    <location>
        <begin position="1"/>
        <end position="58"/>
    </location>
</feature>
<dbReference type="SUPFAM" id="SSF53850">
    <property type="entry name" value="Periplasmic binding protein-like II"/>
    <property type="match status" value="1"/>
</dbReference>
<dbReference type="Gene3D" id="3.40.190.290">
    <property type="match status" value="1"/>
</dbReference>